<sequence length="193" mass="21672">MHTENCRSGNSNLSYCVFCSNFFEGLGGFLTVQTNLRPISRPVQFDRCMRSHRVAAGRLLVVGQSSKCNDGERNFTKPRYSYGVAVFIGPIAVHDPDDDSACSYCDHDLLKHGHERGQQQQHSHAADPRHRDPTSTDNTNNTQKPAIRETTIFTDGDSFRQSIKGSVPGFVLPSIDHQLQRHCCQERYVSEVC</sequence>
<reference evidence="2" key="1">
    <citation type="submission" date="2023-04" db="EMBL/GenBank/DDBJ databases">
        <title>Phytophthora fragariaefolia NBRC 109709.</title>
        <authorList>
            <person name="Ichikawa N."/>
            <person name="Sato H."/>
            <person name="Tonouchi N."/>
        </authorList>
    </citation>
    <scope>NUCLEOTIDE SEQUENCE</scope>
    <source>
        <strain evidence="2">NBRC 109709</strain>
    </source>
</reference>
<feature type="compositionally biased region" description="Basic and acidic residues" evidence="1">
    <location>
        <begin position="124"/>
        <end position="134"/>
    </location>
</feature>
<keyword evidence="3" id="KW-1185">Reference proteome</keyword>
<dbReference type="EMBL" id="BSXT01002160">
    <property type="protein sequence ID" value="GMF47514.1"/>
    <property type="molecule type" value="Genomic_DNA"/>
</dbReference>
<feature type="compositionally biased region" description="Polar residues" evidence="1">
    <location>
        <begin position="135"/>
        <end position="144"/>
    </location>
</feature>
<proteinExistence type="predicted"/>
<feature type="region of interest" description="Disordered" evidence="1">
    <location>
        <begin position="114"/>
        <end position="155"/>
    </location>
</feature>
<organism evidence="2 3">
    <name type="scientific">Phytophthora fragariaefolia</name>
    <dbReference type="NCBI Taxonomy" id="1490495"/>
    <lineage>
        <taxon>Eukaryota</taxon>
        <taxon>Sar</taxon>
        <taxon>Stramenopiles</taxon>
        <taxon>Oomycota</taxon>
        <taxon>Peronosporomycetes</taxon>
        <taxon>Peronosporales</taxon>
        <taxon>Peronosporaceae</taxon>
        <taxon>Phytophthora</taxon>
    </lineage>
</organism>
<name>A0A9W6XUV5_9STRA</name>
<dbReference type="AlphaFoldDB" id="A0A9W6XUV5"/>
<dbReference type="Proteomes" id="UP001165121">
    <property type="component" value="Unassembled WGS sequence"/>
</dbReference>
<comment type="caution">
    <text evidence="2">The sequence shown here is derived from an EMBL/GenBank/DDBJ whole genome shotgun (WGS) entry which is preliminary data.</text>
</comment>
<gene>
    <name evidence="2" type="ORF">Pfra01_001798000</name>
</gene>
<accession>A0A9W6XUV5</accession>
<protein>
    <submittedName>
        <fullName evidence="2">Unnamed protein product</fullName>
    </submittedName>
</protein>
<evidence type="ECO:0000313" key="3">
    <source>
        <dbReference type="Proteomes" id="UP001165121"/>
    </source>
</evidence>
<evidence type="ECO:0000313" key="2">
    <source>
        <dbReference type="EMBL" id="GMF47514.1"/>
    </source>
</evidence>
<evidence type="ECO:0000256" key="1">
    <source>
        <dbReference type="SAM" id="MobiDB-lite"/>
    </source>
</evidence>